<dbReference type="Proteomes" id="UP000789390">
    <property type="component" value="Unassembled WGS sequence"/>
</dbReference>
<name>A0A8J2WD40_9CRUS</name>
<accession>A0A8J2WD40</accession>
<dbReference type="InterPro" id="IPR000555">
    <property type="entry name" value="JAMM/MPN+_dom"/>
</dbReference>
<comment type="caution">
    <text evidence="2">The sequence shown here is derived from an EMBL/GenBank/DDBJ whole genome shotgun (WGS) entry which is preliminary data.</text>
</comment>
<protein>
    <recommendedName>
        <fullName evidence="1">MPN domain-containing protein</fullName>
    </recommendedName>
</protein>
<feature type="domain" description="MPN" evidence="1">
    <location>
        <begin position="6"/>
        <end position="154"/>
    </location>
</feature>
<dbReference type="AlphaFoldDB" id="A0A8J2WD40"/>
<dbReference type="Pfam" id="PF01398">
    <property type="entry name" value="JAB"/>
    <property type="match status" value="1"/>
</dbReference>
<dbReference type="GO" id="GO:0008237">
    <property type="term" value="F:metallopeptidase activity"/>
    <property type="evidence" value="ECO:0007669"/>
    <property type="project" value="InterPro"/>
</dbReference>
<evidence type="ECO:0000313" key="3">
    <source>
        <dbReference type="Proteomes" id="UP000789390"/>
    </source>
</evidence>
<proteinExistence type="predicted"/>
<dbReference type="PANTHER" id="PTHR10410">
    <property type="entry name" value="EUKARYOTIC TRANSLATION INITIATION FACTOR 3 -RELATED"/>
    <property type="match status" value="1"/>
</dbReference>
<dbReference type="Gene3D" id="3.40.140.10">
    <property type="entry name" value="Cytidine Deaminase, domain 2"/>
    <property type="match status" value="1"/>
</dbReference>
<dbReference type="InterPro" id="IPR050242">
    <property type="entry name" value="JAMM_MPN+_peptidase_M67A"/>
</dbReference>
<dbReference type="SUPFAM" id="SSF102712">
    <property type="entry name" value="JAB1/MPN domain"/>
    <property type="match status" value="1"/>
</dbReference>
<reference evidence="2" key="1">
    <citation type="submission" date="2021-11" db="EMBL/GenBank/DDBJ databases">
        <authorList>
            <person name="Schell T."/>
        </authorList>
    </citation>
    <scope>NUCLEOTIDE SEQUENCE</scope>
    <source>
        <strain evidence="2">M5</strain>
    </source>
</reference>
<dbReference type="InterPro" id="IPR040749">
    <property type="entry name" value="BRCC36_C"/>
</dbReference>
<dbReference type="OrthoDB" id="446074at2759"/>
<dbReference type="SMART" id="SM00232">
    <property type="entry name" value="JAB_MPN"/>
    <property type="match status" value="1"/>
</dbReference>
<organism evidence="2 3">
    <name type="scientific">Daphnia galeata</name>
    <dbReference type="NCBI Taxonomy" id="27404"/>
    <lineage>
        <taxon>Eukaryota</taxon>
        <taxon>Metazoa</taxon>
        <taxon>Ecdysozoa</taxon>
        <taxon>Arthropoda</taxon>
        <taxon>Crustacea</taxon>
        <taxon>Branchiopoda</taxon>
        <taxon>Diplostraca</taxon>
        <taxon>Cladocera</taxon>
        <taxon>Anomopoda</taxon>
        <taxon>Daphniidae</taxon>
        <taxon>Daphnia</taxon>
    </lineage>
</organism>
<dbReference type="PROSITE" id="PS50249">
    <property type="entry name" value="MPN"/>
    <property type="match status" value="1"/>
</dbReference>
<dbReference type="InterPro" id="IPR037518">
    <property type="entry name" value="MPN"/>
</dbReference>
<evidence type="ECO:0000259" key="1">
    <source>
        <dbReference type="PROSITE" id="PS50249"/>
    </source>
</evidence>
<sequence>MPIQEVFFKSSAYLTCLSHALSTEKEEIMGLLLGHVEPNCDSSSRKEDAVGQSFIESVVILQRSVRQADRVEISPLQLSAATQKAEELSVELSKPIRVLGWYHSHPHITVQPSHVDVRTQANYQAMDPDFIGIIFSVFQQESNEKFAHSSLICFQAVDVDGILSSKEIPVNIACNNKPTIISRHCLEALARIPLTLFNEENELKGKCFDGDSISQVHNLAVFTQAMCQLIECFEIPCISAVIAYEQSLLSRLHRLQMVKENLETHCHDVDHVIALNK</sequence>
<keyword evidence="3" id="KW-1185">Reference proteome</keyword>
<gene>
    <name evidence="2" type="ORF">DGAL_LOCUS4835</name>
</gene>
<dbReference type="Pfam" id="PF18110">
    <property type="entry name" value="BRCC36_C"/>
    <property type="match status" value="1"/>
</dbReference>
<evidence type="ECO:0000313" key="2">
    <source>
        <dbReference type="EMBL" id="CAH0102439.1"/>
    </source>
</evidence>
<dbReference type="EMBL" id="CAKKLH010000080">
    <property type="protein sequence ID" value="CAH0102439.1"/>
    <property type="molecule type" value="Genomic_DNA"/>
</dbReference>